<dbReference type="InterPro" id="IPR046348">
    <property type="entry name" value="SIS_dom_sf"/>
</dbReference>
<name>A0AA97FH51_9MICO</name>
<feature type="domain" description="SIS" evidence="2">
    <location>
        <begin position="34"/>
        <end position="176"/>
    </location>
</feature>
<gene>
    <name evidence="3" type="primary">hxlB</name>
    <name evidence="3" type="ORF">N8K70_01960</name>
</gene>
<dbReference type="CDD" id="cd05005">
    <property type="entry name" value="SIS_PHI"/>
    <property type="match status" value="1"/>
</dbReference>
<protein>
    <submittedName>
        <fullName evidence="3">6-phospho-3-hexuloisomerase</fullName>
    </submittedName>
</protein>
<evidence type="ECO:0000313" key="4">
    <source>
        <dbReference type="Proteomes" id="UP001305498"/>
    </source>
</evidence>
<dbReference type="PROSITE" id="PS51464">
    <property type="entry name" value="SIS"/>
    <property type="match status" value="1"/>
</dbReference>
<dbReference type="PANTHER" id="PTHR43443:SF1">
    <property type="entry name" value="3-HEXULOSE-6-PHOSPHATE ISOMERASE"/>
    <property type="match status" value="1"/>
</dbReference>
<keyword evidence="4" id="KW-1185">Reference proteome</keyword>
<evidence type="ECO:0000256" key="1">
    <source>
        <dbReference type="ARBA" id="ARBA00009235"/>
    </source>
</evidence>
<dbReference type="SUPFAM" id="SSF53697">
    <property type="entry name" value="SIS domain"/>
    <property type="match status" value="1"/>
</dbReference>
<reference evidence="3 4" key="1">
    <citation type="submission" date="2023-02" db="EMBL/GenBank/DDBJ databases">
        <title>Microbacterium betulae sp. nov., isolated from birch wood.</title>
        <authorList>
            <person name="Pasciak M."/>
            <person name="Pawlik K.J."/>
            <person name="Martynowski D."/>
            <person name="Laczmanski L."/>
            <person name="Ciekot J."/>
            <person name="Szponar B."/>
            <person name="Wojcik-Fatla A."/>
            <person name="Mackiewicz B."/>
            <person name="Farian E."/>
            <person name="Cholewa G."/>
            <person name="Cholewa A."/>
            <person name="Dutkiewicz J."/>
        </authorList>
    </citation>
    <scope>NUCLEOTIDE SEQUENCE [LARGE SCALE GENOMIC DNA]</scope>
    <source>
        <strain evidence="3 4">AB</strain>
    </source>
</reference>
<dbReference type="GO" id="GO:0016853">
    <property type="term" value="F:isomerase activity"/>
    <property type="evidence" value="ECO:0007669"/>
    <property type="project" value="InterPro"/>
</dbReference>
<dbReference type="EMBL" id="CP118157">
    <property type="protein sequence ID" value="WOF23466.1"/>
    <property type="molecule type" value="Genomic_DNA"/>
</dbReference>
<comment type="similarity">
    <text evidence="1">Belongs to the SIS family. PHI subfamily.</text>
</comment>
<dbReference type="NCBIfam" id="TIGR03127">
    <property type="entry name" value="RuMP_HxlB"/>
    <property type="match status" value="1"/>
</dbReference>
<dbReference type="AlphaFoldDB" id="A0AA97FH51"/>
<dbReference type="GO" id="GO:0097367">
    <property type="term" value="F:carbohydrate derivative binding"/>
    <property type="evidence" value="ECO:0007669"/>
    <property type="project" value="InterPro"/>
</dbReference>
<proteinExistence type="inferred from homology"/>
<dbReference type="RefSeq" id="WP_317139938.1">
    <property type="nucleotide sequence ID" value="NZ_CP118157.1"/>
</dbReference>
<dbReference type="Proteomes" id="UP001305498">
    <property type="component" value="Chromosome"/>
</dbReference>
<dbReference type="PANTHER" id="PTHR43443">
    <property type="entry name" value="3-HEXULOSE-6-PHOSPHATE ISOMERASE"/>
    <property type="match status" value="1"/>
</dbReference>
<dbReference type="InterPro" id="IPR017552">
    <property type="entry name" value="PHI/rmpB"/>
</dbReference>
<sequence length="189" mass="19585">MDIMSETSAAALSLVVDEIVEAARGVDPAELDAVADAIAGAERVFVLGQGRSGIALKAFAMRLMHLGLETHVVGETTSPAVREGDALVVASGSGTTETVVRGARKAAELGVTVIAITAEADSPLSQTAHVVLRVRAAVKTDHGSAASQQYAGSLFEQTVLLVGDAVFQALWQRSGTAAEDLWPRHANLE</sequence>
<dbReference type="KEGG" id="mbet:N8K70_01960"/>
<accession>A0AA97FH51</accession>
<dbReference type="Gene3D" id="3.40.50.10490">
    <property type="entry name" value="Glucose-6-phosphate isomerase like protein, domain 1"/>
    <property type="match status" value="1"/>
</dbReference>
<evidence type="ECO:0000313" key="3">
    <source>
        <dbReference type="EMBL" id="WOF23466.1"/>
    </source>
</evidence>
<dbReference type="GO" id="GO:1901135">
    <property type="term" value="P:carbohydrate derivative metabolic process"/>
    <property type="evidence" value="ECO:0007669"/>
    <property type="project" value="InterPro"/>
</dbReference>
<organism evidence="3 4">
    <name type="scientific">Microbacterium betulae</name>
    <dbReference type="NCBI Taxonomy" id="2981139"/>
    <lineage>
        <taxon>Bacteria</taxon>
        <taxon>Bacillati</taxon>
        <taxon>Actinomycetota</taxon>
        <taxon>Actinomycetes</taxon>
        <taxon>Micrococcales</taxon>
        <taxon>Microbacteriaceae</taxon>
        <taxon>Microbacterium</taxon>
    </lineage>
</organism>
<dbReference type="Pfam" id="PF01380">
    <property type="entry name" value="SIS"/>
    <property type="match status" value="1"/>
</dbReference>
<evidence type="ECO:0000259" key="2">
    <source>
        <dbReference type="PROSITE" id="PS51464"/>
    </source>
</evidence>
<dbReference type="InterPro" id="IPR001347">
    <property type="entry name" value="SIS_dom"/>
</dbReference>